<evidence type="ECO:0000256" key="1">
    <source>
        <dbReference type="SAM" id="SignalP"/>
    </source>
</evidence>
<protein>
    <submittedName>
        <fullName evidence="2">Cupredoxin domain-containing protein</fullName>
    </submittedName>
</protein>
<keyword evidence="1" id="KW-0732">Signal</keyword>
<feature type="signal peptide" evidence="1">
    <location>
        <begin position="1"/>
        <end position="21"/>
    </location>
</feature>
<evidence type="ECO:0000313" key="2">
    <source>
        <dbReference type="EMBL" id="MBJ7601628.1"/>
    </source>
</evidence>
<dbReference type="AlphaFoldDB" id="A0A934KFJ0"/>
<proteinExistence type="predicted"/>
<dbReference type="Gene3D" id="2.60.40.420">
    <property type="entry name" value="Cupredoxins - blue copper proteins"/>
    <property type="match status" value="1"/>
</dbReference>
<accession>A0A934KFJ0</accession>
<comment type="caution">
    <text evidence="2">The sequence shown here is derived from an EMBL/GenBank/DDBJ whole genome shotgun (WGS) entry which is preliminary data.</text>
</comment>
<organism evidence="2 3">
    <name type="scientific">Candidatus Dormiibacter inghamiae</name>
    <dbReference type="NCBI Taxonomy" id="3127013"/>
    <lineage>
        <taxon>Bacteria</taxon>
        <taxon>Bacillati</taxon>
        <taxon>Candidatus Dormiibacterota</taxon>
        <taxon>Candidatus Dormibacteria</taxon>
        <taxon>Candidatus Dormibacterales</taxon>
        <taxon>Candidatus Dormibacteraceae</taxon>
        <taxon>Candidatus Dormiibacter</taxon>
    </lineage>
</organism>
<dbReference type="InterPro" id="IPR008972">
    <property type="entry name" value="Cupredoxin"/>
</dbReference>
<reference evidence="2 3" key="1">
    <citation type="submission" date="2020-10" db="EMBL/GenBank/DDBJ databases">
        <title>Ca. Dormibacterota MAGs.</title>
        <authorList>
            <person name="Montgomery K."/>
        </authorList>
    </citation>
    <scope>NUCLEOTIDE SEQUENCE [LARGE SCALE GENOMIC DNA]</scope>
    <source>
        <strain evidence="2">SC8811_S16_3</strain>
    </source>
</reference>
<dbReference type="PROSITE" id="PS51257">
    <property type="entry name" value="PROKAR_LIPOPROTEIN"/>
    <property type="match status" value="1"/>
</dbReference>
<dbReference type="SUPFAM" id="SSF49503">
    <property type="entry name" value="Cupredoxins"/>
    <property type="match status" value="1"/>
</dbReference>
<evidence type="ECO:0000313" key="3">
    <source>
        <dbReference type="Proteomes" id="UP000620075"/>
    </source>
</evidence>
<gene>
    <name evidence="2" type="ORF">JF888_00270</name>
</gene>
<dbReference type="Proteomes" id="UP000620075">
    <property type="component" value="Unassembled WGS sequence"/>
</dbReference>
<feature type="chain" id="PRO_5037527253" evidence="1">
    <location>
        <begin position="22"/>
        <end position="114"/>
    </location>
</feature>
<sequence>MSRLFRCLLALGAAAVLVVVAACGGSSGGSKVTLNVSVSGSQMTPSQLSAHLNDEVTLTFTADKAEEIHLHGYDYKFAMKPGEKQTKTFKADKSGHFQIEIEDTSTALGFFDVV</sequence>
<dbReference type="EMBL" id="JAEKNQ010000003">
    <property type="protein sequence ID" value="MBJ7601628.1"/>
    <property type="molecule type" value="Genomic_DNA"/>
</dbReference>
<dbReference type="RefSeq" id="WP_338175977.1">
    <property type="nucleotide sequence ID" value="NZ_JAEKNQ010000003.1"/>
</dbReference>
<name>A0A934KFJ0_9BACT</name>